<keyword evidence="5" id="KW-1185">Reference proteome</keyword>
<protein>
    <recommendedName>
        <fullName evidence="2">DUF732 domain-containing protein</fullName>
    </recommendedName>
</protein>
<evidence type="ECO:0000259" key="2">
    <source>
        <dbReference type="Pfam" id="PF05305"/>
    </source>
</evidence>
<dbReference type="RefSeq" id="WP_097940683.1">
    <property type="nucleotide sequence ID" value="NZ_BLKS01000001.1"/>
</dbReference>
<dbReference type="Proteomes" id="UP000220914">
    <property type="component" value="Unassembled WGS sequence"/>
</dbReference>
<dbReference type="InterPro" id="IPR007969">
    <property type="entry name" value="DUF732"/>
</dbReference>
<keyword evidence="1" id="KW-0732">Signal</keyword>
<dbReference type="OrthoDB" id="4558744at2"/>
<dbReference type="EMBL" id="BLKS01000001">
    <property type="protein sequence ID" value="GFG48892.1"/>
    <property type="molecule type" value="Genomic_DNA"/>
</dbReference>
<reference evidence="4 5" key="1">
    <citation type="submission" date="2017-10" db="EMBL/GenBank/DDBJ databases">
        <title>The new phylogeny of genus Mycobacterium.</title>
        <authorList>
            <person name="Tortoli E."/>
            <person name="Trovato A."/>
            <person name="Cirillo D.M."/>
        </authorList>
    </citation>
    <scope>NUCLEOTIDE SEQUENCE [LARGE SCALE GENOMIC DNA]</scope>
    <source>
        <strain evidence="4 5">CCUG37673</strain>
    </source>
</reference>
<feature type="domain" description="DUF732" evidence="2">
    <location>
        <begin position="32"/>
        <end position="102"/>
    </location>
</feature>
<accession>A0A2A7N2R4</accession>
<dbReference type="Proteomes" id="UP000465302">
    <property type="component" value="Unassembled WGS sequence"/>
</dbReference>
<evidence type="ECO:0000256" key="1">
    <source>
        <dbReference type="SAM" id="SignalP"/>
    </source>
</evidence>
<dbReference type="EMBL" id="PDCP01000022">
    <property type="protein sequence ID" value="PEG38047.1"/>
    <property type="molecule type" value="Genomic_DNA"/>
</dbReference>
<evidence type="ECO:0000313" key="5">
    <source>
        <dbReference type="Proteomes" id="UP000220914"/>
    </source>
</evidence>
<feature type="chain" id="PRO_5033300273" description="DUF732 domain-containing protein" evidence="1">
    <location>
        <begin position="29"/>
        <end position="106"/>
    </location>
</feature>
<gene>
    <name evidence="4" type="ORF">CQY20_13945</name>
    <name evidence="3" type="ORF">MAGR_03330</name>
</gene>
<evidence type="ECO:0000313" key="3">
    <source>
        <dbReference type="EMBL" id="GFG48892.1"/>
    </source>
</evidence>
<sequence length="106" mass="10833">MSRTYRALGPAAVALTVAALAAAPAASAEPRDTFLDELSTLNVSIPSANQADTVAAGYQVCDELRGGVSVLDEMTNAENNFQLQPGQGTLFVSAATTNLCPDFAAG</sequence>
<dbReference type="Pfam" id="PF05305">
    <property type="entry name" value="DUF732"/>
    <property type="match status" value="1"/>
</dbReference>
<comment type="caution">
    <text evidence="4">The sequence shown here is derived from an EMBL/GenBank/DDBJ whole genome shotgun (WGS) entry which is preliminary data.</text>
</comment>
<name>A0A2A7N2R4_MYCAG</name>
<dbReference type="AlphaFoldDB" id="A0A2A7N2R4"/>
<reference evidence="3 6" key="2">
    <citation type="journal article" date="2019" name="Emerg. Microbes Infect.">
        <title>Comprehensive subspecies identification of 175 nontuberculous mycobacteria species based on 7547 genomic profiles.</title>
        <authorList>
            <person name="Matsumoto Y."/>
            <person name="Kinjo T."/>
            <person name="Motooka D."/>
            <person name="Nabeya D."/>
            <person name="Jung N."/>
            <person name="Uechi K."/>
            <person name="Horii T."/>
            <person name="Iida T."/>
            <person name="Fujita J."/>
            <person name="Nakamura S."/>
        </authorList>
    </citation>
    <scope>NUCLEOTIDE SEQUENCE [LARGE SCALE GENOMIC DNA]</scope>
    <source>
        <strain evidence="3 6">JCM 6377</strain>
    </source>
</reference>
<feature type="signal peptide" evidence="1">
    <location>
        <begin position="1"/>
        <end position="28"/>
    </location>
</feature>
<evidence type="ECO:0000313" key="6">
    <source>
        <dbReference type="Proteomes" id="UP000465302"/>
    </source>
</evidence>
<proteinExistence type="predicted"/>
<reference evidence="3" key="3">
    <citation type="submission" date="2020-02" db="EMBL/GenBank/DDBJ databases">
        <authorList>
            <person name="Matsumoto Y."/>
            <person name="Motooka D."/>
            <person name="Nakamura S."/>
        </authorList>
    </citation>
    <scope>NUCLEOTIDE SEQUENCE</scope>
    <source>
        <strain evidence="3">JCM 6377</strain>
    </source>
</reference>
<evidence type="ECO:0000313" key="4">
    <source>
        <dbReference type="EMBL" id="PEG38047.1"/>
    </source>
</evidence>
<organism evidence="4 5">
    <name type="scientific">Mycolicibacterium agri</name>
    <name type="common">Mycobacterium agri</name>
    <dbReference type="NCBI Taxonomy" id="36811"/>
    <lineage>
        <taxon>Bacteria</taxon>
        <taxon>Bacillati</taxon>
        <taxon>Actinomycetota</taxon>
        <taxon>Actinomycetes</taxon>
        <taxon>Mycobacteriales</taxon>
        <taxon>Mycobacteriaceae</taxon>
        <taxon>Mycolicibacterium</taxon>
    </lineage>
</organism>